<evidence type="ECO:0000313" key="6">
    <source>
        <dbReference type="Proteomes" id="UP000294513"/>
    </source>
</evidence>
<comment type="caution">
    <text evidence="5">The sequence shown here is derived from an EMBL/GenBank/DDBJ whole genome shotgun (WGS) entry which is preliminary data.</text>
</comment>
<dbReference type="Gene3D" id="3.40.50.12780">
    <property type="entry name" value="N-terminal domain of ligase-like"/>
    <property type="match status" value="1"/>
</dbReference>
<name>A0A4R4ZN89_9ACTN</name>
<sequence length="518" mass="51978">MISNGVDPGAAYPAMTVTEAVLGAGGPGGGLGGDGLGGGGLGGPARPALVDGASGRSLSRADLAAQAGSAASGLAREGLGRGSVVGLHLPDGPEFAVALHAVTAAGAAPFPVPAAVPAAELARLLDAAGARAVITWPALLAGALEATASCGVERIFCFGAEPGAEPFSALLTGRAAPDVPADPARDIALLGCTRVSSGPARAVRLTHAEVVAGLVRVAGAGMIGPDDIVLTALPFAGVLGLNGVLNPALRLGATVVALAGTGRHDLLRALQDHRVTVAVLPPRLVEVLAYDRAADRYGLRSLRAVVSAGGPLAAEDVRAAAGRLGCPVRQAYGLAEAAGFTHLNLRAAEEGTLDSVGRGLPGVVWRIVHPRTGADQRSYQPGELCVRLPVARTAAVPVRWLPTGDSAFADDHGRVFILGRLGLARPEPPAEPETVLAAHPAVGDAAVAPAPDLDLGLAPHAFAVVKAPASADDLLAYVNAHVADCHRVTAVHVVDAIPRTPDGRVRRRELLARAGLAP</sequence>
<dbReference type="PANTHER" id="PTHR24096">
    <property type="entry name" value="LONG-CHAIN-FATTY-ACID--COA LIGASE"/>
    <property type="match status" value="1"/>
</dbReference>
<dbReference type="AlphaFoldDB" id="A0A4R4ZN89"/>
<dbReference type="GO" id="GO:0016405">
    <property type="term" value="F:CoA-ligase activity"/>
    <property type="evidence" value="ECO:0007669"/>
    <property type="project" value="TreeGrafter"/>
</dbReference>
<evidence type="ECO:0000259" key="3">
    <source>
        <dbReference type="Pfam" id="PF00501"/>
    </source>
</evidence>
<accession>A0A4R4ZN89</accession>
<keyword evidence="6" id="KW-1185">Reference proteome</keyword>
<evidence type="ECO:0000256" key="1">
    <source>
        <dbReference type="ARBA" id="ARBA00006432"/>
    </source>
</evidence>
<feature type="domain" description="AMP-dependent synthetase/ligase" evidence="3">
    <location>
        <begin position="44"/>
        <end position="389"/>
    </location>
</feature>
<proteinExistence type="inferred from homology"/>
<feature type="domain" description="AMP-binding enzyme C-terminal" evidence="4">
    <location>
        <begin position="433"/>
        <end position="503"/>
    </location>
</feature>
<dbReference type="EMBL" id="SMKU01000615">
    <property type="protein sequence ID" value="TDD60338.1"/>
    <property type="molecule type" value="Genomic_DNA"/>
</dbReference>
<organism evidence="5 6">
    <name type="scientific">Actinomadura rubrisoli</name>
    <dbReference type="NCBI Taxonomy" id="2530368"/>
    <lineage>
        <taxon>Bacteria</taxon>
        <taxon>Bacillati</taxon>
        <taxon>Actinomycetota</taxon>
        <taxon>Actinomycetes</taxon>
        <taxon>Streptosporangiales</taxon>
        <taxon>Thermomonosporaceae</taxon>
        <taxon>Actinomadura</taxon>
    </lineage>
</organism>
<evidence type="ECO:0008006" key="7">
    <source>
        <dbReference type="Google" id="ProtNLM"/>
    </source>
</evidence>
<dbReference type="SUPFAM" id="SSF56801">
    <property type="entry name" value="Acetyl-CoA synthetase-like"/>
    <property type="match status" value="1"/>
</dbReference>
<dbReference type="Pfam" id="PF00501">
    <property type="entry name" value="AMP-binding"/>
    <property type="match status" value="1"/>
</dbReference>
<evidence type="ECO:0000259" key="4">
    <source>
        <dbReference type="Pfam" id="PF13193"/>
    </source>
</evidence>
<dbReference type="RefSeq" id="WP_131903680.1">
    <property type="nucleotide sequence ID" value="NZ_SMKU01000615.1"/>
</dbReference>
<reference evidence="5 6" key="1">
    <citation type="submission" date="2019-03" db="EMBL/GenBank/DDBJ databases">
        <title>Draft genome sequences of novel Actinobacteria.</title>
        <authorList>
            <person name="Sahin N."/>
            <person name="Ay H."/>
            <person name="Saygin H."/>
        </authorList>
    </citation>
    <scope>NUCLEOTIDE SEQUENCE [LARGE SCALE GENOMIC DNA]</scope>
    <source>
        <strain evidence="5 6">H3C3</strain>
    </source>
</reference>
<evidence type="ECO:0000256" key="2">
    <source>
        <dbReference type="ARBA" id="ARBA00022598"/>
    </source>
</evidence>
<dbReference type="InterPro" id="IPR045851">
    <property type="entry name" value="AMP-bd_C_sf"/>
</dbReference>
<keyword evidence="2" id="KW-0436">Ligase</keyword>
<dbReference type="OrthoDB" id="3451493at2"/>
<dbReference type="Pfam" id="PF13193">
    <property type="entry name" value="AMP-binding_C"/>
    <property type="match status" value="1"/>
</dbReference>
<dbReference type="Gene3D" id="3.30.300.30">
    <property type="match status" value="1"/>
</dbReference>
<dbReference type="Proteomes" id="UP000294513">
    <property type="component" value="Unassembled WGS sequence"/>
</dbReference>
<protein>
    <recommendedName>
        <fullName evidence="7">Acyl--CoA ligase</fullName>
    </recommendedName>
</protein>
<dbReference type="InterPro" id="IPR025110">
    <property type="entry name" value="AMP-bd_C"/>
</dbReference>
<gene>
    <name evidence="5" type="ORF">E1298_46095</name>
</gene>
<dbReference type="InterPro" id="IPR000873">
    <property type="entry name" value="AMP-dep_synth/lig_dom"/>
</dbReference>
<evidence type="ECO:0000313" key="5">
    <source>
        <dbReference type="EMBL" id="TDD60338.1"/>
    </source>
</evidence>
<dbReference type="InterPro" id="IPR042099">
    <property type="entry name" value="ANL_N_sf"/>
</dbReference>
<comment type="similarity">
    <text evidence="1">Belongs to the ATP-dependent AMP-binding enzyme family.</text>
</comment>
<dbReference type="PANTHER" id="PTHR24096:SF149">
    <property type="entry name" value="AMP-BINDING DOMAIN-CONTAINING PROTEIN-RELATED"/>
    <property type="match status" value="1"/>
</dbReference>